<accession>A0A2M7E473</accession>
<dbReference type="EMBL" id="PETM01000048">
    <property type="protein sequence ID" value="PIV62524.1"/>
    <property type="molecule type" value="Genomic_DNA"/>
</dbReference>
<sequence length="50" mass="5548">ELVIQESYRIAKESKQPTTILLSPGATSFAMFTNEFERGSIFNKIVGGLQ</sequence>
<keyword evidence="1" id="KW-0436">Ligase</keyword>
<dbReference type="Proteomes" id="UP000230116">
    <property type="component" value="Unassembled WGS sequence"/>
</dbReference>
<name>A0A2M7E473_9BACT</name>
<dbReference type="InterPro" id="IPR036615">
    <property type="entry name" value="Mur_ligase_C_dom_sf"/>
</dbReference>
<organism evidence="1 2">
    <name type="scientific">Candidatus Roizmanbacteria bacterium CG01_land_8_20_14_3_00_33_9</name>
    <dbReference type="NCBI Taxonomy" id="1974843"/>
    <lineage>
        <taxon>Bacteria</taxon>
        <taxon>Candidatus Roizmaniibacteriota</taxon>
    </lineage>
</organism>
<evidence type="ECO:0000313" key="2">
    <source>
        <dbReference type="Proteomes" id="UP000230116"/>
    </source>
</evidence>
<protein>
    <submittedName>
        <fullName evidence="1">UDP-N-acetylmuramoyl-L-alanine--D-glutamate ligase</fullName>
    </submittedName>
</protein>
<dbReference type="Gene3D" id="3.90.190.20">
    <property type="entry name" value="Mur ligase, C-terminal domain"/>
    <property type="match status" value="1"/>
</dbReference>
<feature type="non-terminal residue" evidence="1">
    <location>
        <position position="1"/>
    </location>
</feature>
<reference evidence="2" key="1">
    <citation type="submission" date="2017-09" db="EMBL/GenBank/DDBJ databases">
        <title>Depth-based differentiation of microbial function through sediment-hosted aquifers and enrichment of novel symbionts in the deep terrestrial subsurface.</title>
        <authorList>
            <person name="Probst A.J."/>
            <person name="Ladd B."/>
            <person name="Jarett J.K."/>
            <person name="Geller-Mcgrath D.E."/>
            <person name="Sieber C.M.K."/>
            <person name="Emerson J.B."/>
            <person name="Anantharaman K."/>
            <person name="Thomas B.C."/>
            <person name="Malmstrom R."/>
            <person name="Stieglmeier M."/>
            <person name="Klingl A."/>
            <person name="Woyke T."/>
            <person name="Ryan C.M."/>
            <person name="Banfield J.F."/>
        </authorList>
    </citation>
    <scope>NUCLEOTIDE SEQUENCE [LARGE SCALE GENOMIC DNA]</scope>
</reference>
<dbReference type="GO" id="GO:0016881">
    <property type="term" value="F:acid-amino acid ligase activity"/>
    <property type="evidence" value="ECO:0007669"/>
    <property type="project" value="InterPro"/>
</dbReference>
<gene>
    <name evidence="1" type="ORF">COS12_02060</name>
</gene>
<proteinExistence type="predicted"/>
<dbReference type="SUPFAM" id="SSF53244">
    <property type="entry name" value="MurD-like peptide ligases, peptide-binding domain"/>
    <property type="match status" value="1"/>
</dbReference>
<evidence type="ECO:0000313" key="1">
    <source>
        <dbReference type="EMBL" id="PIV62524.1"/>
    </source>
</evidence>
<comment type="caution">
    <text evidence="1">The sequence shown here is derived from an EMBL/GenBank/DDBJ whole genome shotgun (WGS) entry which is preliminary data.</text>
</comment>
<dbReference type="AlphaFoldDB" id="A0A2M7E473"/>